<keyword evidence="2" id="KW-0436">Ligase</keyword>
<dbReference type="InterPro" id="IPR001357">
    <property type="entry name" value="BRCT_dom"/>
</dbReference>
<evidence type="ECO:0000313" key="3">
    <source>
        <dbReference type="Proteomes" id="UP000610746"/>
    </source>
</evidence>
<dbReference type="SMART" id="SM00292">
    <property type="entry name" value="BRCT"/>
    <property type="match status" value="1"/>
</dbReference>
<protein>
    <submittedName>
        <fullName evidence="2">NAD-dependent DNA ligase</fullName>
    </submittedName>
</protein>
<dbReference type="SUPFAM" id="SSF52113">
    <property type="entry name" value="BRCT domain"/>
    <property type="match status" value="1"/>
</dbReference>
<comment type="caution">
    <text evidence="2">The sequence shown here is derived from an EMBL/GenBank/DDBJ whole genome shotgun (WGS) entry which is preliminary data.</text>
</comment>
<organism evidence="2 3">
    <name type="scientific">Frigoriflavimonas asaccharolytica</name>
    <dbReference type="NCBI Taxonomy" id="2735899"/>
    <lineage>
        <taxon>Bacteria</taxon>
        <taxon>Pseudomonadati</taxon>
        <taxon>Bacteroidota</taxon>
        <taxon>Flavobacteriia</taxon>
        <taxon>Flavobacteriales</taxon>
        <taxon>Weeksellaceae</taxon>
        <taxon>Frigoriflavimonas</taxon>
    </lineage>
</organism>
<sequence>MNLEKFDTYDRGDYKKFSNPSAIEKDLQTLIGIINGIQSDNEINEKERAEVQNWINYNREYENKSPYREIISLLRESLSDEILTQDECQNIILYCEQYINKSGYYTVITSGIQKLLGIIKGISIDKEINIQELTFLKDWLDDNDYLKNTYPFDEIYNLTLNVILDKVITDDEHKSFMEFCTAISGESDNNTESLLESLKIGFYQIDPEIIIQEKTFCVTGVSQTYKRKEIAEKIEMYGGFVTNSVSSKLDYLIVCDEKNACWAFTCYGKKIEQAIKYRKNGKNLIIVHEFDLFDTIDSL</sequence>
<dbReference type="Proteomes" id="UP000610746">
    <property type="component" value="Unassembled WGS sequence"/>
</dbReference>
<evidence type="ECO:0000259" key="1">
    <source>
        <dbReference type="PROSITE" id="PS50172"/>
    </source>
</evidence>
<feature type="domain" description="BRCT" evidence="1">
    <location>
        <begin position="206"/>
        <end position="299"/>
    </location>
</feature>
<reference evidence="2" key="1">
    <citation type="submission" date="2020-05" db="EMBL/GenBank/DDBJ databases">
        <title>Genomic Encyclopedia of Type Strains, Phase IV (KMG-V): Genome sequencing to study the core and pangenomes of soil and plant-associated prokaryotes.</title>
        <authorList>
            <person name="Whitman W."/>
        </authorList>
    </citation>
    <scope>NUCLEOTIDE SEQUENCE</scope>
    <source>
        <strain evidence="2">16F</strain>
    </source>
</reference>
<proteinExistence type="predicted"/>
<dbReference type="PROSITE" id="PS50172">
    <property type="entry name" value="BRCT"/>
    <property type="match status" value="1"/>
</dbReference>
<dbReference type="CDD" id="cd17748">
    <property type="entry name" value="BRCT_DNA_ligase_like"/>
    <property type="match status" value="1"/>
</dbReference>
<dbReference type="Gene3D" id="3.40.50.10190">
    <property type="entry name" value="BRCT domain"/>
    <property type="match status" value="1"/>
</dbReference>
<dbReference type="RefSeq" id="WP_173779108.1">
    <property type="nucleotide sequence ID" value="NZ_JABSNO010000009.1"/>
</dbReference>
<dbReference type="InterPro" id="IPR036420">
    <property type="entry name" value="BRCT_dom_sf"/>
</dbReference>
<gene>
    <name evidence="2" type="ORF">HNQ03_001580</name>
</gene>
<name>A0A8J8K573_9FLAO</name>
<accession>A0A8J8K573</accession>
<dbReference type="AlphaFoldDB" id="A0A8J8K573"/>
<evidence type="ECO:0000313" key="2">
    <source>
        <dbReference type="EMBL" id="NRS92505.1"/>
    </source>
</evidence>
<dbReference type="EMBL" id="JABSNO010000009">
    <property type="protein sequence ID" value="NRS92505.1"/>
    <property type="molecule type" value="Genomic_DNA"/>
</dbReference>
<dbReference type="GO" id="GO:0016874">
    <property type="term" value="F:ligase activity"/>
    <property type="evidence" value="ECO:0007669"/>
    <property type="project" value="UniProtKB-KW"/>
</dbReference>
<keyword evidence="3" id="KW-1185">Reference proteome</keyword>
<dbReference type="Pfam" id="PF00533">
    <property type="entry name" value="BRCT"/>
    <property type="match status" value="1"/>
</dbReference>